<evidence type="ECO:0000256" key="1">
    <source>
        <dbReference type="ARBA" id="ARBA00001798"/>
    </source>
</evidence>
<dbReference type="InterPro" id="IPR002867">
    <property type="entry name" value="IBR_dom"/>
</dbReference>
<name>A0A086KEH0_TOXGO</name>
<feature type="compositionally biased region" description="Low complexity" evidence="9">
    <location>
        <begin position="622"/>
        <end position="633"/>
    </location>
</feature>
<comment type="caution">
    <text evidence="11">The sequence shown here is derived from an EMBL/GenBank/DDBJ whole genome shotgun (WGS) entry which is preliminary data.</text>
</comment>
<reference evidence="11 12" key="1">
    <citation type="submission" date="2014-03" db="EMBL/GenBank/DDBJ databases">
        <authorList>
            <person name="Sibley D."/>
            <person name="Venepally P."/>
            <person name="Karamycheva S."/>
            <person name="Hadjithomas M."/>
            <person name="Khan A."/>
            <person name="Brunk B."/>
            <person name="Roos D."/>
            <person name="Caler E."/>
            <person name="Lorenzi H."/>
        </authorList>
    </citation>
    <scope>NUCLEOTIDE SEQUENCE [LARGE SCALE GENOMIC DNA]</scope>
    <source>
        <strain evidence="12">p89</strain>
    </source>
</reference>
<dbReference type="VEuPathDB" id="ToxoDB:TGP89_226050"/>
<feature type="compositionally biased region" description="Basic and acidic residues" evidence="9">
    <location>
        <begin position="744"/>
        <end position="754"/>
    </location>
</feature>
<feature type="region of interest" description="Disordered" evidence="9">
    <location>
        <begin position="274"/>
        <end position="338"/>
    </location>
</feature>
<keyword evidence="7" id="KW-0833">Ubl conjugation pathway</keyword>
<evidence type="ECO:0000256" key="7">
    <source>
        <dbReference type="ARBA" id="ARBA00022786"/>
    </source>
</evidence>
<evidence type="ECO:0000256" key="9">
    <source>
        <dbReference type="SAM" id="MobiDB-lite"/>
    </source>
</evidence>
<dbReference type="OrthoDB" id="10009520at2759"/>
<feature type="compositionally biased region" description="Polar residues" evidence="9">
    <location>
        <begin position="383"/>
        <end position="400"/>
    </location>
</feature>
<evidence type="ECO:0000256" key="5">
    <source>
        <dbReference type="ARBA" id="ARBA00022737"/>
    </source>
</evidence>
<evidence type="ECO:0000259" key="10">
    <source>
        <dbReference type="PROSITE" id="PS51873"/>
    </source>
</evidence>
<dbReference type="Pfam" id="PF26200">
    <property type="entry name" value="Rcat_RNF216"/>
    <property type="match status" value="1"/>
</dbReference>
<dbReference type="GO" id="GO:0016567">
    <property type="term" value="P:protein ubiquitination"/>
    <property type="evidence" value="ECO:0007669"/>
    <property type="project" value="InterPro"/>
</dbReference>
<dbReference type="Gene3D" id="1.20.120.1750">
    <property type="match status" value="1"/>
</dbReference>
<dbReference type="SUPFAM" id="SSF57850">
    <property type="entry name" value="RING/U-box"/>
    <property type="match status" value="1"/>
</dbReference>
<accession>A0A086KEH0</accession>
<feature type="compositionally biased region" description="Acidic residues" evidence="9">
    <location>
        <begin position="275"/>
        <end position="288"/>
    </location>
</feature>
<dbReference type="EMBL" id="AEYI02000988">
    <property type="protein sequence ID" value="KFG42788.1"/>
    <property type="molecule type" value="Genomic_DNA"/>
</dbReference>
<protein>
    <recommendedName>
        <fullName evidence="2">RBR-type E3 ubiquitin transferase</fullName>
        <ecNumber evidence="2">2.3.2.31</ecNumber>
    </recommendedName>
</protein>
<gene>
    <name evidence="11" type="ORF">TGP89_226050</name>
</gene>
<dbReference type="Pfam" id="PF01485">
    <property type="entry name" value="IBR"/>
    <property type="match status" value="1"/>
</dbReference>
<evidence type="ECO:0000256" key="6">
    <source>
        <dbReference type="ARBA" id="ARBA00022771"/>
    </source>
</evidence>
<keyword evidence="5" id="KW-0677">Repeat</keyword>
<feature type="compositionally biased region" description="Basic and acidic residues" evidence="9">
    <location>
        <begin position="714"/>
        <end position="733"/>
    </location>
</feature>
<keyword evidence="8" id="KW-0862">Zinc</keyword>
<dbReference type="PROSITE" id="PS51873">
    <property type="entry name" value="TRIAD"/>
    <property type="match status" value="1"/>
</dbReference>
<keyword evidence="3" id="KW-0808">Transferase</keyword>
<dbReference type="CDD" id="cd20335">
    <property type="entry name" value="BRcat_RBR"/>
    <property type="match status" value="1"/>
</dbReference>
<evidence type="ECO:0000256" key="4">
    <source>
        <dbReference type="ARBA" id="ARBA00022723"/>
    </source>
</evidence>
<evidence type="ECO:0000256" key="3">
    <source>
        <dbReference type="ARBA" id="ARBA00022679"/>
    </source>
</evidence>
<dbReference type="GO" id="GO:0008270">
    <property type="term" value="F:zinc ion binding"/>
    <property type="evidence" value="ECO:0007669"/>
    <property type="project" value="UniProtKB-KW"/>
</dbReference>
<feature type="compositionally biased region" description="Basic and acidic residues" evidence="9">
    <location>
        <begin position="190"/>
        <end position="204"/>
    </location>
</feature>
<proteinExistence type="predicted"/>
<feature type="region of interest" description="Disordered" evidence="9">
    <location>
        <begin position="610"/>
        <end position="774"/>
    </location>
</feature>
<keyword evidence="4" id="KW-0479">Metal-binding</keyword>
<feature type="compositionally biased region" description="Polar residues" evidence="9">
    <location>
        <begin position="699"/>
        <end position="713"/>
    </location>
</feature>
<comment type="catalytic activity">
    <reaction evidence="1">
        <text>[E2 ubiquitin-conjugating enzyme]-S-ubiquitinyl-L-cysteine + [acceptor protein]-L-lysine = [E2 ubiquitin-conjugating enzyme]-L-cysteine + [acceptor protein]-N(6)-ubiquitinyl-L-lysine.</text>
        <dbReference type="EC" id="2.3.2.31"/>
    </reaction>
</comment>
<feature type="compositionally biased region" description="Polar residues" evidence="9">
    <location>
        <begin position="303"/>
        <end position="322"/>
    </location>
</feature>
<feature type="compositionally biased region" description="Low complexity" evidence="9">
    <location>
        <begin position="677"/>
        <end position="686"/>
    </location>
</feature>
<dbReference type="InterPro" id="IPR031127">
    <property type="entry name" value="E3_UB_ligase_RBR"/>
</dbReference>
<dbReference type="EC" id="2.3.2.31" evidence="2"/>
<evidence type="ECO:0000313" key="11">
    <source>
        <dbReference type="EMBL" id="KFG42788.1"/>
    </source>
</evidence>
<dbReference type="AlphaFoldDB" id="A0A086KEH0"/>
<feature type="domain" description="RING-type" evidence="10">
    <location>
        <begin position="186"/>
        <end position="586"/>
    </location>
</feature>
<dbReference type="Proteomes" id="UP000028828">
    <property type="component" value="Unassembled WGS sequence"/>
</dbReference>
<feature type="region of interest" description="Disordered" evidence="9">
    <location>
        <begin position="375"/>
        <end position="401"/>
    </location>
</feature>
<evidence type="ECO:0000313" key="12">
    <source>
        <dbReference type="Proteomes" id="UP000028828"/>
    </source>
</evidence>
<dbReference type="CDD" id="cd22584">
    <property type="entry name" value="Rcat_RBR_unk"/>
    <property type="match status" value="1"/>
</dbReference>
<dbReference type="InterPro" id="IPR044066">
    <property type="entry name" value="TRIAD_supradom"/>
</dbReference>
<organism evidence="11 12">
    <name type="scientific">Toxoplasma gondii p89</name>
    <dbReference type="NCBI Taxonomy" id="943119"/>
    <lineage>
        <taxon>Eukaryota</taxon>
        <taxon>Sar</taxon>
        <taxon>Alveolata</taxon>
        <taxon>Apicomplexa</taxon>
        <taxon>Conoidasida</taxon>
        <taxon>Coccidia</taxon>
        <taxon>Eucoccidiorida</taxon>
        <taxon>Eimeriorina</taxon>
        <taxon>Sarcocystidae</taxon>
        <taxon>Toxoplasma</taxon>
    </lineage>
</organism>
<keyword evidence="6" id="KW-0863">Zinc-finger</keyword>
<dbReference type="PANTHER" id="PTHR11685">
    <property type="entry name" value="RBR FAMILY RING FINGER AND IBR DOMAIN-CONTAINING"/>
    <property type="match status" value="1"/>
</dbReference>
<evidence type="ECO:0000256" key="8">
    <source>
        <dbReference type="ARBA" id="ARBA00022833"/>
    </source>
</evidence>
<evidence type="ECO:0000256" key="2">
    <source>
        <dbReference type="ARBA" id="ARBA00012251"/>
    </source>
</evidence>
<feature type="region of interest" description="Disordered" evidence="9">
    <location>
        <begin position="183"/>
        <end position="210"/>
    </location>
</feature>
<dbReference type="GO" id="GO:0061630">
    <property type="term" value="F:ubiquitin protein ligase activity"/>
    <property type="evidence" value="ECO:0007669"/>
    <property type="project" value="UniProtKB-EC"/>
</dbReference>
<sequence length="774" mass="83821">MNSLAPSLRFWRFLFRRRRTIRSAFLRAFPPRPFGPASPRHFRTPQRLERRLSAPCGIFVICCFEFMRSRLAMERKGLFRQNPLTRPSRKNLPALRSARGLLQAFGDVLRQVASSPGETEGEAQSPGVADSPSFPSERRHPPAGHEAAPPSERCSICLEPMLTTDSCIALGCFSKRSAGASAAPFTATSRPEKSLADTPDDARPGQDASPHRLHTVCFRQYVTFSLQNCQVLSSTSAREDASPGAAILRCPLADCRAAVPQSVIRRLLLSSGTEDSVEDSDAAADPGDDAALHRSCGNAENPRANSTGAVRLSSATLASPLSKNRRDTRKSIGSKTASWRPSRSAAFADVTLGGIAAAISSSDASGAAAAAGRGISDSDSAQKENQPQGLAGTASQSTYKTDNDGQELYRVYLQRTIEAYADSAGDVVRCLDPDCGYAFWWPVDAEWPSNEAERRGGEPCPKCKRRCLICGAAAHEAASCEEAWSSQNFASSLRPETRTKAGRAAPGKVQKKKLSFWRNLRRLDAAFEEYKKTENLRDCRQCGATVHLESGCHRMRCRCGYKFCYVCGTPNATCGCVEVQGHGFLTLEEVRQPASHGRRGGSVPLEKLAETAQSTAASLEDASVSSPASAAPPRRLRSPRPFDVPAAEAASPASKREKREENAFEEQDSDTVPDTQPLSASGSRAAAPRDRRRAPEAQPSLSRGESRGGTATTEKAEKRDKRTRTKKVEEHSQGKTVRRRRRAPSVEEEHDRGSAVKAARCEAPASKKSGKGSK</sequence>
<feature type="region of interest" description="Disordered" evidence="9">
    <location>
        <begin position="113"/>
        <end position="150"/>
    </location>
</feature>